<dbReference type="RefSeq" id="WP_179792426.1">
    <property type="nucleotide sequence ID" value="NZ_BAABHP010000018.1"/>
</dbReference>
<evidence type="ECO:0000313" key="3">
    <source>
        <dbReference type="Proteomes" id="UP000535890"/>
    </source>
</evidence>
<organism evidence="2 3">
    <name type="scientific">Actinomycetospora corticicola</name>
    <dbReference type="NCBI Taxonomy" id="663602"/>
    <lineage>
        <taxon>Bacteria</taxon>
        <taxon>Bacillati</taxon>
        <taxon>Actinomycetota</taxon>
        <taxon>Actinomycetes</taxon>
        <taxon>Pseudonocardiales</taxon>
        <taxon>Pseudonocardiaceae</taxon>
        <taxon>Actinomycetospora</taxon>
    </lineage>
</organism>
<evidence type="ECO:0000313" key="2">
    <source>
        <dbReference type="EMBL" id="NYD34481.1"/>
    </source>
</evidence>
<keyword evidence="3" id="KW-1185">Reference proteome</keyword>
<dbReference type="EMBL" id="JACCBN010000001">
    <property type="protein sequence ID" value="NYD34481.1"/>
    <property type="molecule type" value="Genomic_DNA"/>
</dbReference>
<name>A0A7Y9DS36_9PSEU</name>
<proteinExistence type="predicted"/>
<feature type="region of interest" description="Disordered" evidence="1">
    <location>
        <begin position="39"/>
        <end position="58"/>
    </location>
</feature>
<gene>
    <name evidence="2" type="ORF">BJ983_000583</name>
</gene>
<dbReference type="AlphaFoldDB" id="A0A7Y9DS36"/>
<protein>
    <submittedName>
        <fullName evidence="2">Uncharacterized protein</fullName>
    </submittedName>
</protein>
<evidence type="ECO:0000256" key="1">
    <source>
        <dbReference type="SAM" id="MobiDB-lite"/>
    </source>
</evidence>
<sequence>MTAFGGVFRAPKLEGVEEGEDSGQRARLVGLDLDSGVVRVQARRPAPQPEPVEDDPES</sequence>
<accession>A0A7Y9DS36</accession>
<comment type="caution">
    <text evidence="2">The sequence shown here is derived from an EMBL/GenBank/DDBJ whole genome shotgun (WGS) entry which is preliminary data.</text>
</comment>
<dbReference type="Proteomes" id="UP000535890">
    <property type="component" value="Unassembled WGS sequence"/>
</dbReference>
<reference evidence="2 3" key="1">
    <citation type="submission" date="2020-07" db="EMBL/GenBank/DDBJ databases">
        <title>Sequencing the genomes of 1000 actinobacteria strains.</title>
        <authorList>
            <person name="Klenk H.-P."/>
        </authorList>
    </citation>
    <scope>NUCLEOTIDE SEQUENCE [LARGE SCALE GENOMIC DNA]</scope>
    <source>
        <strain evidence="2 3">DSM 45772</strain>
    </source>
</reference>